<sequence>MVHTPFVPSGYWNPCAPLVWNEGFPTPLCGLSMSTNPVKAPDLRFSSSQFRKRHPHHEKTVSRTSLAEAIYAWLYESISRGREGPLYSRPYQGI</sequence>
<evidence type="ECO:0000313" key="2">
    <source>
        <dbReference type="Proteomes" id="UP000277204"/>
    </source>
</evidence>
<dbReference type="EMBL" id="UZAI01018921">
    <property type="protein sequence ID" value="VDP41310.1"/>
    <property type="molecule type" value="Genomic_DNA"/>
</dbReference>
<proteinExistence type="predicted"/>
<organism evidence="1 2">
    <name type="scientific">Schistosoma margrebowiei</name>
    <dbReference type="NCBI Taxonomy" id="48269"/>
    <lineage>
        <taxon>Eukaryota</taxon>
        <taxon>Metazoa</taxon>
        <taxon>Spiralia</taxon>
        <taxon>Lophotrochozoa</taxon>
        <taxon>Platyhelminthes</taxon>
        <taxon>Trematoda</taxon>
        <taxon>Digenea</taxon>
        <taxon>Strigeidida</taxon>
        <taxon>Schistosomatoidea</taxon>
        <taxon>Schistosomatidae</taxon>
        <taxon>Schistosoma</taxon>
    </lineage>
</organism>
<keyword evidence="2" id="KW-1185">Reference proteome</keyword>
<reference evidence="1 2" key="1">
    <citation type="submission" date="2018-11" db="EMBL/GenBank/DDBJ databases">
        <authorList>
            <consortium name="Pathogen Informatics"/>
        </authorList>
    </citation>
    <scope>NUCLEOTIDE SEQUENCE [LARGE SCALE GENOMIC DNA]</scope>
    <source>
        <strain evidence="1 2">Zambia</strain>
    </source>
</reference>
<name>A0A3P8DCR8_9TREM</name>
<protein>
    <submittedName>
        <fullName evidence="1">Uncharacterized protein</fullName>
    </submittedName>
</protein>
<evidence type="ECO:0000313" key="1">
    <source>
        <dbReference type="EMBL" id="VDP41310.1"/>
    </source>
</evidence>
<dbReference type="Proteomes" id="UP000277204">
    <property type="component" value="Unassembled WGS sequence"/>
</dbReference>
<accession>A0A3P8DCR8</accession>
<gene>
    <name evidence="1" type="ORF">SMRZ_LOCUS21943</name>
</gene>
<dbReference type="AlphaFoldDB" id="A0A3P8DCR8"/>